<dbReference type="NCBIfam" id="TIGR01910">
    <property type="entry name" value="DapE-ArgE"/>
    <property type="match status" value="1"/>
</dbReference>
<evidence type="ECO:0000256" key="2">
    <source>
        <dbReference type="ARBA" id="ARBA00001947"/>
    </source>
</evidence>
<evidence type="ECO:0000259" key="15">
    <source>
        <dbReference type="Pfam" id="PF07687"/>
    </source>
</evidence>
<dbReference type="Pfam" id="PF01546">
    <property type="entry name" value="Peptidase_M20"/>
    <property type="match status" value="1"/>
</dbReference>
<reference evidence="16 17" key="1">
    <citation type="journal article" date="2023" name="Microbiol. Spectr.">
        <title>Symbiosis of Carpenter Bees with Uncharacterized Lactic Acid Bacteria Showing NAD Auxotrophy.</title>
        <authorList>
            <person name="Kawasaki S."/>
            <person name="Ozawa K."/>
            <person name="Mori T."/>
            <person name="Yamamoto A."/>
            <person name="Ito M."/>
            <person name="Ohkuma M."/>
            <person name="Sakamoto M."/>
            <person name="Matsutani M."/>
        </authorList>
    </citation>
    <scope>NUCLEOTIDE SEQUENCE [LARGE SCALE GENOMIC DNA]</scope>
    <source>
        <strain evidence="16 17">KimC2</strain>
    </source>
</reference>
<evidence type="ECO:0000256" key="5">
    <source>
        <dbReference type="ARBA" id="ARBA00011921"/>
    </source>
</evidence>
<keyword evidence="13" id="KW-0170">Cobalt</keyword>
<keyword evidence="17" id="KW-1185">Reference proteome</keyword>
<dbReference type="InterPro" id="IPR050072">
    <property type="entry name" value="Peptidase_M20A"/>
</dbReference>
<dbReference type="InterPro" id="IPR001261">
    <property type="entry name" value="ArgE/DapE_CS"/>
</dbReference>
<evidence type="ECO:0000256" key="10">
    <source>
        <dbReference type="ARBA" id="ARBA00022833"/>
    </source>
</evidence>
<dbReference type="Pfam" id="PF07687">
    <property type="entry name" value="M20_dimer"/>
    <property type="match status" value="1"/>
</dbReference>
<comment type="similarity">
    <text evidence="4">Belongs to the peptidase M20A family.</text>
</comment>
<comment type="catalytic activity">
    <reaction evidence="14">
        <text>N-succinyl-(2S,6S)-2,6-diaminopimelate + H2O = (2S,6S)-2,6-diaminopimelate + succinate</text>
        <dbReference type="Rhea" id="RHEA:22608"/>
        <dbReference type="ChEBI" id="CHEBI:15377"/>
        <dbReference type="ChEBI" id="CHEBI:30031"/>
        <dbReference type="ChEBI" id="CHEBI:57609"/>
        <dbReference type="ChEBI" id="CHEBI:58087"/>
        <dbReference type="EC" id="3.5.1.18"/>
    </reaction>
</comment>
<accession>A0AAU9DRU2</accession>
<dbReference type="CDD" id="cd08659">
    <property type="entry name" value="M20_ArgE_DapE-like"/>
    <property type="match status" value="1"/>
</dbReference>
<evidence type="ECO:0000256" key="9">
    <source>
        <dbReference type="ARBA" id="ARBA00022801"/>
    </source>
</evidence>
<evidence type="ECO:0000256" key="11">
    <source>
        <dbReference type="ARBA" id="ARBA00022915"/>
    </source>
</evidence>
<evidence type="ECO:0000313" key="17">
    <source>
        <dbReference type="Proteomes" id="UP001321804"/>
    </source>
</evidence>
<sequence length="384" mass="42555">MDKNKKIEILKDLIQINSVNAHEIKVAEYLHKLFDEYHIKNEILPLNDDRANFIAEIGTGEDPRILGFSGHMDTVAVPDPKDWKYDPFSAHIEGEKVYGRGSADMKGGLAAQAIALIELVEENKIPVGKIRWLVTYGEENGAPGSEVLTDQGYSKDLTALVISEPTSGKIIYAHSGFLNYRIESYGVAAHSSEPSRGVNAISNLIPFLNAEAHLFDDAPDDPLLGKVPHSITIIEGGKQINSIPNYAELRGNIRPTKAFSNEEVISRLKQEIKKINDIPDHNLKFKIINDFVPVETDPKSDFVQFVKNMTAKGFNTDKVELGIIKGGTDASLFIKTNPDLPVVILGPNEWDLAHQTDEYTTLSSFNNVIDSLKLIGENFFTDTI</sequence>
<dbReference type="PROSITE" id="PS00758">
    <property type="entry name" value="ARGE_DAPE_CPG2_1"/>
    <property type="match status" value="1"/>
</dbReference>
<dbReference type="Gene3D" id="3.30.70.360">
    <property type="match status" value="1"/>
</dbReference>
<keyword evidence="11" id="KW-0220">Diaminopimelate biosynthesis</keyword>
<dbReference type="EMBL" id="AP026801">
    <property type="protein sequence ID" value="BDR56373.1"/>
    <property type="molecule type" value="Genomic_DNA"/>
</dbReference>
<dbReference type="InterPro" id="IPR002933">
    <property type="entry name" value="Peptidase_M20"/>
</dbReference>
<dbReference type="KEGG" id="xak:KIMC2_09350"/>
<dbReference type="Gene3D" id="3.40.630.10">
    <property type="entry name" value="Zn peptidases"/>
    <property type="match status" value="1"/>
</dbReference>
<dbReference type="SUPFAM" id="SSF55031">
    <property type="entry name" value="Bacterial exopeptidase dimerisation domain"/>
    <property type="match status" value="1"/>
</dbReference>
<dbReference type="NCBIfam" id="NF006365">
    <property type="entry name" value="PRK08588.1"/>
    <property type="match status" value="1"/>
</dbReference>
<dbReference type="PANTHER" id="PTHR43808:SF8">
    <property type="entry name" value="PEPTIDASE M20 DIMERISATION DOMAIN-CONTAINING PROTEIN"/>
    <property type="match status" value="1"/>
</dbReference>
<dbReference type="PANTHER" id="PTHR43808">
    <property type="entry name" value="ACETYLORNITHINE DEACETYLASE"/>
    <property type="match status" value="1"/>
</dbReference>
<evidence type="ECO:0000256" key="3">
    <source>
        <dbReference type="ARBA" id="ARBA00005130"/>
    </source>
</evidence>
<dbReference type="SUPFAM" id="SSF53187">
    <property type="entry name" value="Zn-dependent exopeptidases"/>
    <property type="match status" value="1"/>
</dbReference>
<comment type="cofactor">
    <cofactor evidence="1">
        <name>Co(2+)</name>
        <dbReference type="ChEBI" id="CHEBI:48828"/>
    </cofactor>
</comment>
<dbReference type="GO" id="GO:0009085">
    <property type="term" value="P:lysine biosynthetic process"/>
    <property type="evidence" value="ECO:0007669"/>
    <property type="project" value="UniProtKB-KW"/>
</dbReference>
<keyword evidence="10" id="KW-0862">Zinc</keyword>
<comment type="cofactor">
    <cofactor evidence="2">
        <name>Zn(2+)</name>
        <dbReference type="ChEBI" id="CHEBI:29105"/>
    </cofactor>
</comment>
<dbReference type="GO" id="GO:0009014">
    <property type="term" value="F:succinyl-diaminopimelate desuccinylase activity"/>
    <property type="evidence" value="ECO:0007669"/>
    <property type="project" value="UniProtKB-EC"/>
</dbReference>
<dbReference type="InterPro" id="IPR011650">
    <property type="entry name" value="Peptidase_M20_dimer"/>
</dbReference>
<feature type="domain" description="Peptidase M20 dimerisation" evidence="15">
    <location>
        <begin position="172"/>
        <end position="275"/>
    </location>
</feature>
<gene>
    <name evidence="16" type="ORF">KIMC2_09350</name>
</gene>
<protein>
    <recommendedName>
        <fullName evidence="6">Probable succinyl-diaminopimelate desuccinylase</fullName>
        <ecNumber evidence="5">3.5.1.18</ecNumber>
    </recommendedName>
</protein>
<evidence type="ECO:0000256" key="6">
    <source>
        <dbReference type="ARBA" id="ARBA00016853"/>
    </source>
</evidence>
<keyword evidence="12" id="KW-0457">Lysine biosynthesis</keyword>
<dbReference type="InterPro" id="IPR010182">
    <property type="entry name" value="ArgE/DapE"/>
</dbReference>
<name>A0AAU9DRU2_9LACO</name>
<organism evidence="16 17">
    <name type="scientific">Xylocopilactobacillus apis</name>
    <dbReference type="NCBI Taxonomy" id="2932183"/>
    <lineage>
        <taxon>Bacteria</taxon>
        <taxon>Bacillati</taxon>
        <taxon>Bacillota</taxon>
        <taxon>Bacilli</taxon>
        <taxon>Lactobacillales</taxon>
        <taxon>Lactobacillaceae</taxon>
        <taxon>Xylocopilactobacillus</taxon>
    </lineage>
</organism>
<evidence type="ECO:0000256" key="14">
    <source>
        <dbReference type="ARBA" id="ARBA00051301"/>
    </source>
</evidence>
<evidence type="ECO:0000313" key="16">
    <source>
        <dbReference type="EMBL" id="BDR56373.1"/>
    </source>
</evidence>
<dbReference type="AlphaFoldDB" id="A0AAU9DRU2"/>
<keyword evidence="9" id="KW-0378">Hydrolase</keyword>
<evidence type="ECO:0000256" key="12">
    <source>
        <dbReference type="ARBA" id="ARBA00023154"/>
    </source>
</evidence>
<evidence type="ECO:0000256" key="7">
    <source>
        <dbReference type="ARBA" id="ARBA00022605"/>
    </source>
</evidence>
<dbReference type="GO" id="GO:0046872">
    <property type="term" value="F:metal ion binding"/>
    <property type="evidence" value="ECO:0007669"/>
    <property type="project" value="UniProtKB-KW"/>
</dbReference>
<dbReference type="GO" id="GO:0019877">
    <property type="term" value="P:diaminopimelate biosynthetic process"/>
    <property type="evidence" value="ECO:0007669"/>
    <property type="project" value="UniProtKB-KW"/>
</dbReference>
<comment type="pathway">
    <text evidence="3">Amino-acid biosynthesis; L-lysine biosynthesis via DAP pathway; LL-2,6-diaminopimelate from (S)-tetrahydrodipicolinate (succinylase route): step 3/3.</text>
</comment>
<dbReference type="InterPro" id="IPR036264">
    <property type="entry name" value="Bact_exopeptidase_dim_dom"/>
</dbReference>
<dbReference type="Proteomes" id="UP001321804">
    <property type="component" value="Chromosome"/>
</dbReference>
<evidence type="ECO:0000256" key="4">
    <source>
        <dbReference type="ARBA" id="ARBA00006247"/>
    </source>
</evidence>
<proteinExistence type="inferred from homology"/>
<evidence type="ECO:0000256" key="8">
    <source>
        <dbReference type="ARBA" id="ARBA00022723"/>
    </source>
</evidence>
<keyword evidence="7" id="KW-0028">Amino-acid biosynthesis</keyword>
<keyword evidence="8" id="KW-0479">Metal-binding</keyword>
<dbReference type="EC" id="3.5.1.18" evidence="5"/>
<evidence type="ECO:0000256" key="1">
    <source>
        <dbReference type="ARBA" id="ARBA00001941"/>
    </source>
</evidence>
<evidence type="ECO:0000256" key="13">
    <source>
        <dbReference type="ARBA" id="ARBA00023285"/>
    </source>
</evidence>
<dbReference type="RefSeq" id="WP_317698293.1">
    <property type="nucleotide sequence ID" value="NZ_AP026801.1"/>
</dbReference>